<feature type="region of interest" description="Disordered" evidence="1">
    <location>
        <begin position="547"/>
        <end position="567"/>
    </location>
</feature>
<feature type="region of interest" description="Disordered" evidence="1">
    <location>
        <begin position="386"/>
        <end position="407"/>
    </location>
</feature>
<dbReference type="AlphaFoldDB" id="A0A931DMS4"/>
<proteinExistence type="predicted"/>
<feature type="compositionally biased region" description="Low complexity" evidence="1">
    <location>
        <begin position="457"/>
        <end position="472"/>
    </location>
</feature>
<evidence type="ECO:0000256" key="2">
    <source>
        <dbReference type="SAM" id="Phobius"/>
    </source>
</evidence>
<dbReference type="InterPro" id="IPR027417">
    <property type="entry name" value="P-loop_NTPase"/>
</dbReference>
<sequence>MHPLVMLLLAAAWVGAMWLGFMVVFPVLFPTTLVVAGVAALGLYYLHACRTLGPSTVKGPSPVAEPEISYRHYLLGQVWQDWWTITRTVAPRVWTTASGTVVLLTKTLLGGPWGFFTFPVWLALCAGIAAAAVPAAALGAALTVLYGVVAAVGLAAWLVCALLLAAVERVFMAYGRILQTCPHPFCYEKIALPVYECPGCGARHPRLTPGPAGAFRHVCRCGARLPTTVFLGRFRLAAYCPHCAGRLPERIGRVRVEPLPFVGGPAAGKTTFMVLGIRALHARAQALGGRLAFVERRHAEAYAGAVRELERGGRAAKTGPELPLATMVDVDLPGRARRILYLFDPAGEHFTGATEVESLRYLDHGEALLFVVDPFALPQVRRALTEEERRRVERSAASSEEDPADTLQRVLNELRSRPDRGRRKRVAVIVTKIDLLAGTDIGRTAAAPPAPSQDTQAAAGAPGAPALPDAPGRVSAGPGPDPERDGAPDGDAVLRRWLDHVGLGNTVRALDQAAGQVRYFGSGLATDPGEVADLLGWASGLAPDRRRTAAEPGRDLPGTAPLRAPWPVRGRDATRVPAGYQAGRWAVLAGLSVLTVAALTGAAIAAAQRFSLPF</sequence>
<keyword evidence="2" id="KW-1133">Transmembrane helix</keyword>
<keyword evidence="2" id="KW-0472">Membrane</keyword>
<feature type="transmembrane region" description="Helical" evidence="2">
    <location>
        <begin position="144"/>
        <end position="167"/>
    </location>
</feature>
<feature type="transmembrane region" description="Helical" evidence="2">
    <location>
        <begin position="113"/>
        <end position="138"/>
    </location>
</feature>
<feature type="region of interest" description="Disordered" evidence="1">
    <location>
        <begin position="442"/>
        <end position="490"/>
    </location>
</feature>
<comment type="caution">
    <text evidence="4">The sequence shown here is derived from an EMBL/GenBank/DDBJ whole genome shotgun (WGS) entry which is preliminary data.</text>
</comment>
<feature type="domain" description="Double-GTPase 2" evidence="3">
    <location>
        <begin position="258"/>
        <end position="439"/>
    </location>
</feature>
<feature type="transmembrane region" description="Helical" evidence="2">
    <location>
        <begin position="585"/>
        <end position="607"/>
    </location>
</feature>
<keyword evidence="5" id="KW-1185">Reference proteome</keyword>
<accession>A0A931DMS4</accession>
<dbReference type="EMBL" id="JADOUA010000001">
    <property type="protein sequence ID" value="MBG6090837.1"/>
    <property type="molecule type" value="Genomic_DNA"/>
</dbReference>
<dbReference type="InterPro" id="IPR045528">
    <property type="entry name" value="DO-GTPase2"/>
</dbReference>
<organism evidence="4 5">
    <name type="scientific">Actinomadura viridis</name>
    <dbReference type="NCBI Taxonomy" id="58110"/>
    <lineage>
        <taxon>Bacteria</taxon>
        <taxon>Bacillati</taxon>
        <taxon>Actinomycetota</taxon>
        <taxon>Actinomycetes</taxon>
        <taxon>Streptosporangiales</taxon>
        <taxon>Thermomonosporaceae</taxon>
        <taxon>Actinomadura</taxon>
    </lineage>
</organism>
<feature type="transmembrane region" description="Helical" evidence="2">
    <location>
        <begin position="26"/>
        <end position="46"/>
    </location>
</feature>
<evidence type="ECO:0000256" key="1">
    <source>
        <dbReference type="SAM" id="MobiDB-lite"/>
    </source>
</evidence>
<evidence type="ECO:0000259" key="3">
    <source>
        <dbReference type="Pfam" id="PF19993"/>
    </source>
</evidence>
<gene>
    <name evidence="4" type="ORF">IW256_004950</name>
</gene>
<name>A0A931DMS4_9ACTN</name>
<evidence type="ECO:0000313" key="5">
    <source>
        <dbReference type="Proteomes" id="UP000614047"/>
    </source>
</evidence>
<feature type="compositionally biased region" description="Basic and acidic residues" evidence="1">
    <location>
        <begin position="481"/>
        <end position="490"/>
    </location>
</feature>
<protein>
    <recommendedName>
        <fullName evidence="3">Double-GTPase 2 domain-containing protein</fullName>
    </recommendedName>
</protein>
<evidence type="ECO:0000313" key="4">
    <source>
        <dbReference type="EMBL" id="MBG6090837.1"/>
    </source>
</evidence>
<dbReference type="Proteomes" id="UP000614047">
    <property type="component" value="Unassembled WGS sequence"/>
</dbReference>
<dbReference type="Gene3D" id="3.40.50.300">
    <property type="entry name" value="P-loop containing nucleotide triphosphate hydrolases"/>
    <property type="match status" value="1"/>
</dbReference>
<dbReference type="RefSeq" id="WP_307829038.1">
    <property type="nucleotide sequence ID" value="NZ_BAABES010000001.1"/>
</dbReference>
<keyword evidence="2" id="KW-0812">Transmembrane</keyword>
<reference evidence="4" key="1">
    <citation type="submission" date="2020-11" db="EMBL/GenBank/DDBJ databases">
        <title>Sequencing the genomes of 1000 actinobacteria strains.</title>
        <authorList>
            <person name="Klenk H.-P."/>
        </authorList>
    </citation>
    <scope>NUCLEOTIDE SEQUENCE</scope>
    <source>
        <strain evidence="4">DSM 43175</strain>
    </source>
</reference>
<dbReference type="Pfam" id="PF19993">
    <property type="entry name" value="DO-GTPase2"/>
    <property type="match status" value="1"/>
</dbReference>